<proteinExistence type="predicted"/>
<dbReference type="AlphaFoldDB" id="F0ZLT4"/>
<dbReference type="SUPFAM" id="SSF50985">
    <property type="entry name" value="RCC1/BLIP-II"/>
    <property type="match status" value="1"/>
</dbReference>
<keyword evidence="4" id="KW-1185">Reference proteome</keyword>
<dbReference type="KEGG" id="dpp:DICPUDRAFT_33948"/>
<dbReference type="EMBL" id="GL871072">
    <property type="protein sequence ID" value="EGC35085.1"/>
    <property type="molecule type" value="Genomic_DNA"/>
</dbReference>
<dbReference type="VEuPathDB" id="AmoebaDB:DICPUDRAFT_33948"/>
<dbReference type="PRINTS" id="PR00633">
    <property type="entry name" value="RCCNDNSATION"/>
</dbReference>
<protein>
    <submittedName>
        <fullName evidence="3">Uncharacterized protein</fullName>
    </submittedName>
</protein>
<dbReference type="InterPro" id="IPR000408">
    <property type="entry name" value="Reg_chr_condens"/>
</dbReference>
<feature type="repeat" description="RCC1" evidence="2">
    <location>
        <begin position="138"/>
        <end position="190"/>
    </location>
</feature>
<dbReference type="eggNOG" id="KOG1426">
    <property type="taxonomic scope" value="Eukaryota"/>
</dbReference>
<dbReference type="InterPro" id="IPR009091">
    <property type="entry name" value="RCC1/BLIP-II"/>
</dbReference>
<sequence>FLLKFKSKMNKINILKNNKSIVELYSWGSGWSGQLGLGKNIIEQYIPRKVEFANDETLQSNDKVKTGSYHALLIKGNKFYSWGQNNFGQLGISDLNDRFTPTLNNNIANKDNNIKILDGECGAFHSILSAYDSSKDIYKTYSFGWNQRMQCGQEGNEGIISTPTEIQFLKNQKIKSISCGFDYSVVVTEEDNGMFLFGMNDRGQCILDGDSSSSNPIQKPKLVKEFNNIKIKKVSSGWGHTLVLSEDGQLFSWGSNQHGQCGTGVKNQYSPISKIELPNSQLKVLDISCGSCASAAILSDNRVYIWGSGGDGKLGLGERKDDLLKPTLLDTLNDKVSQISFGSDHCVALPLQNNPTSFYGWGFGQHGCLGFDSTIDKLKVFSTPEVNHFFDSSNNSNNFKSIISIQSSLDTTFALVEKNI</sequence>
<organism evidence="3 4">
    <name type="scientific">Dictyostelium purpureum</name>
    <name type="common">Slime mold</name>
    <dbReference type="NCBI Taxonomy" id="5786"/>
    <lineage>
        <taxon>Eukaryota</taxon>
        <taxon>Amoebozoa</taxon>
        <taxon>Evosea</taxon>
        <taxon>Eumycetozoa</taxon>
        <taxon>Dictyostelia</taxon>
        <taxon>Dictyosteliales</taxon>
        <taxon>Dictyosteliaceae</taxon>
        <taxon>Dictyostelium</taxon>
    </lineage>
</organism>
<feature type="repeat" description="RCC1" evidence="2">
    <location>
        <begin position="22"/>
        <end position="77"/>
    </location>
</feature>
<evidence type="ECO:0000313" key="4">
    <source>
        <dbReference type="Proteomes" id="UP000001064"/>
    </source>
</evidence>
<feature type="repeat" description="RCC1" evidence="2">
    <location>
        <begin position="77"/>
        <end position="132"/>
    </location>
</feature>
<dbReference type="PANTHER" id="PTHR45622">
    <property type="entry name" value="UBIQUITIN-PROTEIN LIGASE E3A-RELATED"/>
    <property type="match status" value="1"/>
</dbReference>
<feature type="repeat" description="RCC1" evidence="2">
    <location>
        <begin position="248"/>
        <end position="300"/>
    </location>
</feature>
<dbReference type="OMA" id="MNDRGQC"/>
<feature type="repeat" description="RCC1" evidence="2">
    <location>
        <begin position="356"/>
        <end position="418"/>
    </location>
</feature>
<dbReference type="Pfam" id="PF13540">
    <property type="entry name" value="RCC1_2"/>
    <property type="match status" value="1"/>
</dbReference>
<dbReference type="PROSITE" id="PS00626">
    <property type="entry name" value="RCC1_2"/>
    <property type="match status" value="1"/>
</dbReference>
<dbReference type="InterPro" id="IPR051709">
    <property type="entry name" value="Ub-ligase/GTPase-reg"/>
</dbReference>
<feature type="repeat" description="RCC1" evidence="2">
    <location>
        <begin position="192"/>
        <end position="247"/>
    </location>
</feature>
<dbReference type="PANTHER" id="PTHR45622:SF58">
    <property type="entry name" value="REGULATOR OF CHROMOSOME CONDENSATION DOMAIN-CONTAINING PROTEIN"/>
    <property type="match status" value="1"/>
</dbReference>
<dbReference type="GeneID" id="10501810"/>
<feature type="repeat" description="RCC1" evidence="2">
    <location>
        <begin position="301"/>
        <end position="352"/>
    </location>
</feature>
<dbReference type="PROSITE" id="PS50012">
    <property type="entry name" value="RCC1_3"/>
    <property type="match status" value="7"/>
</dbReference>
<dbReference type="InParanoid" id="F0ZLT4"/>
<name>F0ZLT4_DICPU</name>
<dbReference type="Pfam" id="PF00415">
    <property type="entry name" value="RCC1"/>
    <property type="match status" value="4"/>
</dbReference>
<evidence type="ECO:0000256" key="2">
    <source>
        <dbReference type="PROSITE-ProRule" id="PRU00235"/>
    </source>
</evidence>
<dbReference type="Proteomes" id="UP000001064">
    <property type="component" value="Unassembled WGS sequence"/>
</dbReference>
<dbReference type="RefSeq" id="XP_003288392.1">
    <property type="nucleotide sequence ID" value="XM_003288344.1"/>
</dbReference>
<dbReference type="Gene3D" id="2.130.10.30">
    <property type="entry name" value="Regulator of chromosome condensation 1/beta-lactamase-inhibitor protein II"/>
    <property type="match status" value="3"/>
</dbReference>
<evidence type="ECO:0000313" key="3">
    <source>
        <dbReference type="EMBL" id="EGC35085.1"/>
    </source>
</evidence>
<gene>
    <name evidence="3" type="ORF">DICPUDRAFT_33948</name>
</gene>
<dbReference type="OrthoDB" id="19412at2759"/>
<reference evidence="4" key="1">
    <citation type="journal article" date="2011" name="Genome Biol.">
        <title>Comparative genomics of the social amoebae Dictyostelium discoideum and Dictyostelium purpureum.</title>
        <authorList>
            <consortium name="US DOE Joint Genome Institute (JGI-PGF)"/>
            <person name="Sucgang R."/>
            <person name="Kuo A."/>
            <person name="Tian X."/>
            <person name="Salerno W."/>
            <person name="Parikh A."/>
            <person name="Feasley C.L."/>
            <person name="Dalin E."/>
            <person name="Tu H."/>
            <person name="Huang E."/>
            <person name="Barry K."/>
            <person name="Lindquist E."/>
            <person name="Shapiro H."/>
            <person name="Bruce D."/>
            <person name="Schmutz J."/>
            <person name="Salamov A."/>
            <person name="Fey P."/>
            <person name="Gaudet P."/>
            <person name="Anjard C."/>
            <person name="Babu M.M."/>
            <person name="Basu S."/>
            <person name="Bushmanova Y."/>
            <person name="van der Wel H."/>
            <person name="Katoh-Kurasawa M."/>
            <person name="Dinh C."/>
            <person name="Coutinho P.M."/>
            <person name="Saito T."/>
            <person name="Elias M."/>
            <person name="Schaap P."/>
            <person name="Kay R.R."/>
            <person name="Henrissat B."/>
            <person name="Eichinger L."/>
            <person name="Rivero F."/>
            <person name="Putnam N.H."/>
            <person name="West C.M."/>
            <person name="Loomis W.F."/>
            <person name="Chisholm R.L."/>
            <person name="Shaulsky G."/>
            <person name="Strassmann J.E."/>
            <person name="Queller D.C."/>
            <person name="Kuspa A."/>
            <person name="Grigoriev I.V."/>
        </authorList>
    </citation>
    <scope>NUCLEOTIDE SEQUENCE [LARGE SCALE GENOMIC DNA]</scope>
    <source>
        <strain evidence="4">QSDP1</strain>
    </source>
</reference>
<dbReference type="STRING" id="5786.F0ZLT4"/>
<accession>F0ZLT4</accession>
<evidence type="ECO:0000256" key="1">
    <source>
        <dbReference type="ARBA" id="ARBA00022737"/>
    </source>
</evidence>
<feature type="non-terminal residue" evidence="3">
    <location>
        <position position="1"/>
    </location>
</feature>
<keyword evidence="1" id="KW-0677">Repeat</keyword>